<dbReference type="Proteomes" id="UP000064967">
    <property type="component" value="Chromosome"/>
</dbReference>
<dbReference type="OrthoDB" id="5526694at2"/>
<proteinExistence type="predicted"/>
<name>A0A0K1PL48_9BACT</name>
<dbReference type="EMBL" id="CP012333">
    <property type="protein sequence ID" value="AKU93844.1"/>
    <property type="molecule type" value="Genomic_DNA"/>
</dbReference>
<evidence type="ECO:0000313" key="3">
    <source>
        <dbReference type="Proteomes" id="UP000064967"/>
    </source>
</evidence>
<accession>A0A0K1PL48</accession>
<evidence type="ECO:0000256" key="1">
    <source>
        <dbReference type="SAM" id="MobiDB-lite"/>
    </source>
</evidence>
<feature type="compositionally biased region" description="Low complexity" evidence="1">
    <location>
        <begin position="103"/>
        <end position="112"/>
    </location>
</feature>
<dbReference type="KEGG" id="llu:AKJ09_00508"/>
<organism evidence="2 3">
    <name type="scientific">Labilithrix luteola</name>
    <dbReference type="NCBI Taxonomy" id="1391654"/>
    <lineage>
        <taxon>Bacteria</taxon>
        <taxon>Pseudomonadati</taxon>
        <taxon>Myxococcota</taxon>
        <taxon>Polyangia</taxon>
        <taxon>Polyangiales</taxon>
        <taxon>Labilitrichaceae</taxon>
        <taxon>Labilithrix</taxon>
    </lineage>
</organism>
<sequence>MSTDPPRILDLEGEQPREVELMRALIHKQRDDLAPLSAMPKALQAARTGRRAGAIGSRSLWTTVSALSVVAIVTSTWLVSSNHVERHAASPVNVQATAAQQASPVVAPPVDSTAERTATQAPEPALAPVPVGSLPTASRERGPARPASSAAESCDDEVERVDEADGALRAGNAKGALKLIRDFAARCPAGTFVQERERIGIEALAKLGRLDEMRERARAFEARFPSSPHLRRVRNIVDQYRD</sequence>
<evidence type="ECO:0000313" key="2">
    <source>
        <dbReference type="EMBL" id="AKU93844.1"/>
    </source>
</evidence>
<feature type="region of interest" description="Disordered" evidence="1">
    <location>
        <begin position="103"/>
        <end position="158"/>
    </location>
</feature>
<keyword evidence="3" id="KW-1185">Reference proteome</keyword>
<evidence type="ECO:0008006" key="4">
    <source>
        <dbReference type="Google" id="ProtNLM"/>
    </source>
</evidence>
<reference evidence="2 3" key="1">
    <citation type="submission" date="2015-08" db="EMBL/GenBank/DDBJ databases">
        <authorList>
            <person name="Babu N.S."/>
            <person name="Beckwith C.J."/>
            <person name="Beseler K.G."/>
            <person name="Brison A."/>
            <person name="Carone J.V."/>
            <person name="Caskin T.P."/>
            <person name="Diamond M."/>
            <person name="Durham M.E."/>
            <person name="Foxe J.M."/>
            <person name="Go M."/>
            <person name="Henderson B.A."/>
            <person name="Jones I.B."/>
            <person name="McGettigan J.A."/>
            <person name="Micheletti S.J."/>
            <person name="Nasrallah M.E."/>
            <person name="Ortiz D."/>
            <person name="Piller C.R."/>
            <person name="Privatt S.R."/>
            <person name="Schneider S.L."/>
            <person name="Sharp S."/>
            <person name="Smith T.C."/>
            <person name="Stanton J.D."/>
            <person name="Ullery H.E."/>
            <person name="Wilson R.J."/>
            <person name="Serrano M.G."/>
            <person name="Buck G."/>
            <person name="Lee V."/>
            <person name="Wang Y."/>
            <person name="Carvalho R."/>
            <person name="Voegtly L."/>
            <person name="Shi R."/>
            <person name="Duckworth R."/>
            <person name="Johnson A."/>
            <person name="Loviza R."/>
            <person name="Walstead R."/>
            <person name="Shah Z."/>
            <person name="Kiflezghi M."/>
            <person name="Wade K."/>
            <person name="Ball S.L."/>
            <person name="Bradley K.W."/>
            <person name="Asai D.J."/>
            <person name="Bowman C.A."/>
            <person name="Russell D.A."/>
            <person name="Pope W.H."/>
            <person name="Jacobs-Sera D."/>
            <person name="Hendrix R.W."/>
            <person name="Hatfull G.F."/>
        </authorList>
    </citation>
    <scope>NUCLEOTIDE SEQUENCE [LARGE SCALE GENOMIC DNA]</scope>
    <source>
        <strain evidence="2 3">DSM 27648</strain>
    </source>
</reference>
<dbReference type="RefSeq" id="WP_146645529.1">
    <property type="nucleotide sequence ID" value="NZ_CP012333.1"/>
</dbReference>
<protein>
    <recommendedName>
        <fullName evidence="4">Outer membrane lipoprotein BamD-like domain-containing protein</fullName>
    </recommendedName>
</protein>
<gene>
    <name evidence="2" type="ORF">AKJ09_00508</name>
</gene>
<dbReference type="STRING" id="1391654.AKJ09_00508"/>
<dbReference type="AlphaFoldDB" id="A0A0K1PL48"/>